<reference evidence="1" key="1">
    <citation type="journal article" date="2015" name="Nature">
        <title>Complex archaea that bridge the gap between prokaryotes and eukaryotes.</title>
        <authorList>
            <person name="Spang A."/>
            <person name="Saw J.H."/>
            <person name="Jorgensen S.L."/>
            <person name="Zaremba-Niedzwiedzka K."/>
            <person name="Martijn J."/>
            <person name="Lind A.E."/>
            <person name="van Eijk R."/>
            <person name="Schleper C."/>
            <person name="Guy L."/>
            <person name="Ettema T.J."/>
        </authorList>
    </citation>
    <scope>NUCLEOTIDE SEQUENCE</scope>
</reference>
<dbReference type="EMBL" id="LAZR01012467">
    <property type="protein sequence ID" value="KKM26672.1"/>
    <property type="molecule type" value="Genomic_DNA"/>
</dbReference>
<accession>A0A0F9IGP7</accession>
<gene>
    <name evidence="1" type="ORF">LCGC14_1582360</name>
</gene>
<sequence length="91" mass="9985">METRIDRIRALAVKSVNAAGDRAAEHTPPSHDLREGTRVFISAAVDFLCSLIDDARMNTVPIPETMLEELVANAIASKVVDMLRIAARQKI</sequence>
<name>A0A0F9IGP7_9ZZZZ</name>
<dbReference type="AlphaFoldDB" id="A0A0F9IGP7"/>
<protein>
    <submittedName>
        <fullName evidence="1">Uncharacterized protein</fullName>
    </submittedName>
</protein>
<proteinExistence type="predicted"/>
<comment type="caution">
    <text evidence="1">The sequence shown here is derived from an EMBL/GenBank/DDBJ whole genome shotgun (WGS) entry which is preliminary data.</text>
</comment>
<organism evidence="1">
    <name type="scientific">marine sediment metagenome</name>
    <dbReference type="NCBI Taxonomy" id="412755"/>
    <lineage>
        <taxon>unclassified sequences</taxon>
        <taxon>metagenomes</taxon>
        <taxon>ecological metagenomes</taxon>
    </lineage>
</organism>
<evidence type="ECO:0000313" key="1">
    <source>
        <dbReference type="EMBL" id="KKM26672.1"/>
    </source>
</evidence>